<dbReference type="AlphaFoldDB" id="A0AA36G4Y1"/>
<comment type="caution">
    <text evidence="1">The sequence shown here is derived from an EMBL/GenBank/DDBJ whole genome shotgun (WGS) entry which is preliminary data.</text>
</comment>
<sequence length="141" mass="15875">MFICTAQTAEDGRLQEVAAKKTWINGPQAQNKTIPEVHFVKTAMAGCKNIVRLRYSYLTTHKERWVGYLFCVSIVDLRIHARHAARILSGSEQQNRPARYQAVHLADFSGIIAPSKEIGHPPRYQATKLARGANYRAAQDL</sequence>
<organism evidence="1 2">
    <name type="scientific">Mesorhabditis spiculigera</name>
    <dbReference type="NCBI Taxonomy" id="96644"/>
    <lineage>
        <taxon>Eukaryota</taxon>
        <taxon>Metazoa</taxon>
        <taxon>Ecdysozoa</taxon>
        <taxon>Nematoda</taxon>
        <taxon>Chromadorea</taxon>
        <taxon>Rhabditida</taxon>
        <taxon>Rhabditina</taxon>
        <taxon>Rhabditomorpha</taxon>
        <taxon>Rhabditoidea</taxon>
        <taxon>Rhabditidae</taxon>
        <taxon>Mesorhabditinae</taxon>
        <taxon>Mesorhabditis</taxon>
    </lineage>
</organism>
<feature type="non-terminal residue" evidence="1">
    <location>
        <position position="141"/>
    </location>
</feature>
<evidence type="ECO:0000313" key="1">
    <source>
        <dbReference type="EMBL" id="CAJ0578358.1"/>
    </source>
</evidence>
<reference evidence="1" key="1">
    <citation type="submission" date="2023-06" db="EMBL/GenBank/DDBJ databases">
        <authorList>
            <person name="Delattre M."/>
        </authorList>
    </citation>
    <scope>NUCLEOTIDE SEQUENCE</scope>
    <source>
        <strain evidence="1">AF72</strain>
    </source>
</reference>
<proteinExistence type="predicted"/>
<dbReference type="Proteomes" id="UP001177023">
    <property type="component" value="Unassembled WGS sequence"/>
</dbReference>
<name>A0AA36G4Y1_9BILA</name>
<protein>
    <submittedName>
        <fullName evidence="1">Uncharacterized protein</fullName>
    </submittedName>
</protein>
<gene>
    <name evidence="1" type="ORF">MSPICULIGERA_LOCUS16616</name>
</gene>
<evidence type="ECO:0000313" key="2">
    <source>
        <dbReference type="Proteomes" id="UP001177023"/>
    </source>
</evidence>
<accession>A0AA36G4Y1</accession>
<keyword evidence="2" id="KW-1185">Reference proteome</keyword>
<dbReference type="EMBL" id="CATQJA010002653">
    <property type="protein sequence ID" value="CAJ0578358.1"/>
    <property type="molecule type" value="Genomic_DNA"/>
</dbReference>